<name>A0A2G9ULL1_TELCI</name>
<organism evidence="2 3">
    <name type="scientific">Teladorsagia circumcincta</name>
    <name type="common">Brown stomach worm</name>
    <name type="synonym">Ostertagia circumcincta</name>
    <dbReference type="NCBI Taxonomy" id="45464"/>
    <lineage>
        <taxon>Eukaryota</taxon>
        <taxon>Metazoa</taxon>
        <taxon>Ecdysozoa</taxon>
        <taxon>Nematoda</taxon>
        <taxon>Chromadorea</taxon>
        <taxon>Rhabditida</taxon>
        <taxon>Rhabditina</taxon>
        <taxon>Rhabditomorpha</taxon>
        <taxon>Strongyloidea</taxon>
        <taxon>Trichostrongylidae</taxon>
        <taxon>Teladorsagia</taxon>
    </lineage>
</organism>
<keyword evidence="3" id="KW-1185">Reference proteome</keyword>
<reference evidence="2 3" key="1">
    <citation type="submission" date="2015-09" db="EMBL/GenBank/DDBJ databases">
        <title>Draft genome of the parasitic nematode Teladorsagia circumcincta isolate WARC Sus (inbred).</title>
        <authorList>
            <person name="Mitreva M."/>
        </authorList>
    </citation>
    <scope>NUCLEOTIDE SEQUENCE [LARGE SCALE GENOMIC DNA]</scope>
    <source>
        <strain evidence="2 3">S</strain>
    </source>
</reference>
<proteinExistence type="predicted"/>
<sequence>MNTNETTRGIVNAVLRIVPDANADLDRFQISCFVHKMSTQFMWGMTVWRAFPLERTTFFTATAMVDAKDKTAAGHSPPIHWNAHRGISGPFPS</sequence>
<evidence type="ECO:0000313" key="3">
    <source>
        <dbReference type="Proteomes" id="UP000230423"/>
    </source>
</evidence>
<feature type="region of interest" description="Disordered" evidence="1">
    <location>
        <begin position="71"/>
        <end position="93"/>
    </location>
</feature>
<evidence type="ECO:0000313" key="2">
    <source>
        <dbReference type="EMBL" id="PIO71144.1"/>
    </source>
</evidence>
<accession>A0A2G9ULL1</accession>
<dbReference type="AlphaFoldDB" id="A0A2G9ULL1"/>
<evidence type="ECO:0000256" key="1">
    <source>
        <dbReference type="SAM" id="MobiDB-lite"/>
    </source>
</evidence>
<dbReference type="EMBL" id="KZ346040">
    <property type="protein sequence ID" value="PIO71144.1"/>
    <property type="molecule type" value="Genomic_DNA"/>
</dbReference>
<gene>
    <name evidence="2" type="ORF">TELCIR_06963</name>
</gene>
<protein>
    <submittedName>
        <fullName evidence="2">Uncharacterized protein</fullName>
    </submittedName>
</protein>
<dbReference type="OrthoDB" id="5782746at2759"/>
<dbReference type="Proteomes" id="UP000230423">
    <property type="component" value="Unassembled WGS sequence"/>
</dbReference>